<proteinExistence type="predicted"/>
<sequence length="59" mass="6689">MYISSLGSSPAATSTGKVLVIFTPNSRPRSPVRCISRWNMGTASSHWRSSRKWWSSNWM</sequence>
<gene>
    <name evidence="1" type="ORF">ERS852411_03915</name>
</gene>
<evidence type="ECO:0000313" key="1">
    <source>
        <dbReference type="EMBL" id="CUQ04915.1"/>
    </source>
</evidence>
<evidence type="ECO:0000313" key="2">
    <source>
        <dbReference type="Proteomes" id="UP000095746"/>
    </source>
</evidence>
<protein>
    <submittedName>
        <fullName evidence="1">Uncharacterized protein</fullName>
    </submittedName>
</protein>
<name>A0A174TB36_FLAPL</name>
<organism evidence="1 2">
    <name type="scientific">Flavonifractor plautii</name>
    <name type="common">Fusobacterium plautii</name>
    <dbReference type="NCBI Taxonomy" id="292800"/>
    <lineage>
        <taxon>Bacteria</taxon>
        <taxon>Bacillati</taxon>
        <taxon>Bacillota</taxon>
        <taxon>Clostridia</taxon>
        <taxon>Eubacteriales</taxon>
        <taxon>Oscillospiraceae</taxon>
        <taxon>Flavonifractor</taxon>
    </lineage>
</organism>
<dbReference type="Proteomes" id="UP000095746">
    <property type="component" value="Unassembled WGS sequence"/>
</dbReference>
<dbReference type="EMBL" id="CYZT01000640">
    <property type="protein sequence ID" value="CUQ04915.1"/>
    <property type="molecule type" value="Genomic_DNA"/>
</dbReference>
<reference evidence="1 2" key="1">
    <citation type="submission" date="2015-09" db="EMBL/GenBank/DDBJ databases">
        <authorList>
            <consortium name="Pathogen Informatics"/>
        </authorList>
    </citation>
    <scope>NUCLEOTIDE SEQUENCE [LARGE SCALE GENOMIC DNA]</scope>
    <source>
        <strain evidence="1 2">2789STDY5608854</strain>
    </source>
</reference>
<dbReference type="AlphaFoldDB" id="A0A174TB36"/>
<accession>A0A174TB36</accession>